<keyword evidence="2" id="KW-0677">Repeat</keyword>
<dbReference type="PANTHER" id="PTHR24251:SF37">
    <property type="entry name" value="CUB DOMAIN-CONTAINING PROTEIN"/>
    <property type="match status" value="1"/>
</dbReference>
<keyword evidence="8" id="KW-1185">Reference proteome</keyword>
<name>A0A7R9C0X9_9CRUS</name>
<dbReference type="InterPro" id="IPR035914">
    <property type="entry name" value="Sperma_CUB_dom_sf"/>
</dbReference>
<organism evidence="7">
    <name type="scientific">Notodromas monacha</name>
    <dbReference type="NCBI Taxonomy" id="399045"/>
    <lineage>
        <taxon>Eukaryota</taxon>
        <taxon>Metazoa</taxon>
        <taxon>Ecdysozoa</taxon>
        <taxon>Arthropoda</taxon>
        <taxon>Crustacea</taxon>
        <taxon>Oligostraca</taxon>
        <taxon>Ostracoda</taxon>
        <taxon>Podocopa</taxon>
        <taxon>Podocopida</taxon>
        <taxon>Cypridocopina</taxon>
        <taxon>Cypridoidea</taxon>
        <taxon>Cyprididae</taxon>
        <taxon>Notodromas</taxon>
    </lineage>
</organism>
<dbReference type="FunFam" id="2.60.120.290:FF:000003">
    <property type="entry name" value="Neuropilin"/>
    <property type="match status" value="1"/>
</dbReference>
<feature type="domain" description="CUB" evidence="6">
    <location>
        <begin position="234"/>
        <end position="357"/>
    </location>
</feature>
<dbReference type="InterPro" id="IPR000859">
    <property type="entry name" value="CUB_dom"/>
</dbReference>
<feature type="non-terminal residue" evidence="7">
    <location>
        <position position="1"/>
    </location>
</feature>
<accession>A0A7R9C0X9</accession>
<dbReference type="EMBL" id="OA894966">
    <property type="protein sequence ID" value="CAD7285261.1"/>
    <property type="molecule type" value="Genomic_DNA"/>
</dbReference>
<dbReference type="CDD" id="cd00041">
    <property type="entry name" value="CUB"/>
    <property type="match status" value="3"/>
</dbReference>
<dbReference type="EMBL" id="CAJPEX010012929">
    <property type="protein sequence ID" value="CAG0925413.1"/>
    <property type="molecule type" value="Genomic_DNA"/>
</dbReference>
<dbReference type="Gene3D" id="2.60.120.290">
    <property type="entry name" value="Spermadhesin, CUB domain"/>
    <property type="match status" value="3"/>
</dbReference>
<keyword evidence="3" id="KW-1015">Disulfide bond</keyword>
<keyword evidence="1" id="KW-0732">Signal</keyword>
<dbReference type="SUPFAM" id="SSF49854">
    <property type="entry name" value="Spermadhesin, CUB domain"/>
    <property type="match status" value="3"/>
</dbReference>
<evidence type="ECO:0000256" key="1">
    <source>
        <dbReference type="ARBA" id="ARBA00022729"/>
    </source>
</evidence>
<dbReference type="FunFam" id="2.60.120.290:FF:000005">
    <property type="entry name" value="Procollagen C-endopeptidase enhancer 1"/>
    <property type="match status" value="1"/>
</dbReference>
<dbReference type="Pfam" id="PF00431">
    <property type="entry name" value="CUB"/>
    <property type="match status" value="3"/>
</dbReference>
<evidence type="ECO:0000256" key="5">
    <source>
        <dbReference type="PROSITE-ProRule" id="PRU00059"/>
    </source>
</evidence>
<gene>
    <name evidence="7" type="ORF">NMOB1V02_LOCUS12863</name>
</gene>
<dbReference type="OrthoDB" id="6379480at2759"/>
<reference evidence="7" key="1">
    <citation type="submission" date="2020-11" db="EMBL/GenBank/DDBJ databases">
        <authorList>
            <person name="Tran Van P."/>
        </authorList>
    </citation>
    <scope>NUCLEOTIDE SEQUENCE</scope>
</reference>
<feature type="domain" description="CUB" evidence="6">
    <location>
        <begin position="118"/>
        <end position="233"/>
    </location>
</feature>
<dbReference type="FunFam" id="2.60.120.290:FF:000013">
    <property type="entry name" value="Membrane frizzled-related protein"/>
    <property type="match status" value="1"/>
</dbReference>
<dbReference type="PROSITE" id="PS01180">
    <property type="entry name" value="CUB"/>
    <property type="match status" value="3"/>
</dbReference>
<evidence type="ECO:0000256" key="2">
    <source>
        <dbReference type="ARBA" id="ARBA00022737"/>
    </source>
</evidence>
<feature type="domain" description="CUB" evidence="6">
    <location>
        <begin position="1"/>
        <end position="114"/>
    </location>
</feature>
<comment type="caution">
    <text evidence="5">Lacks conserved residue(s) required for the propagation of feature annotation.</text>
</comment>
<evidence type="ECO:0000313" key="8">
    <source>
        <dbReference type="Proteomes" id="UP000678499"/>
    </source>
</evidence>
<protein>
    <recommendedName>
        <fullName evidence="6">CUB domain-containing protein</fullName>
    </recommendedName>
</protein>
<evidence type="ECO:0000259" key="6">
    <source>
        <dbReference type="PROSITE" id="PS01180"/>
    </source>
</evidence>
<proteinExistence type="predicted"/>
<dbReference type="AlphaFoldDB" id="A0A7R9C0X9"/>
<evidence type="ECO:0000313" key="7">
    <source>
        <dbReference type="EMBL" id="CAD7285261.1"/>
    </source>
</evidence>
<evidence type="ECO:0000256" key="3">
    <source>
        <dbReference type="ARBA" id="ARBA00023157"/>
    </source>
</evidence>
<dbReference type="Proteomes" id="UP000678499">
    <property type="component" value="Unassembled WGS sequence"/>
</dbReference>
<sequence>CGGEFYSETGMIRSPGYPYGYPHNRECVWTIVAPPGRQVYLNFTDFEIEAHQNCEYDFLEIRNGGTVYSPLIGKFCGTQLANQRIPGHSNKFYLRLKTDDSQSGPGFFITWNAVATGCGGTLTSAEGEIASPNYPMPFGHVGTCVYKIQISHGSKIAIRFSDLDIDANSGNRYCAFNFVQLLKGPNIRSPVAGKFCGSSTPAPIVIDTNALTVIYRSRIAGEGRGFKMSYETVCDNVWLERGLGGVIESPNFPRPYPHNRNCSWIIRAPRGNNLILSFSHLSIEDPHALGHCQYDYASFTELKVENGRNVSREVGRWCGVNIPVPTAYRFTSDTVMVNFTSDYSLAYNGFRLEWHSPGDEPFFL</sequence>
<keyword evidence="4" id="KW-0325">Glycoprotein</keyword>
<evidence type="ECO:0000256" key="4">
    <source>
        <dbReference type="ARBA" id="ARBA00023180"/>
    </source>
</evidence>
<dbReference type="SMART" id="SM00042">
    <property type="entry name" value="CUB"/>
    <property type="match status" value="3"/>
</dbReference>
<dbReference type="PANTHER" id="PTHR24251">
    <property type="entry name" value="OVOCHYMASE-RELATED"/>
    <property type="match status" value="1"/>
</dbReference>